<keyword evidence="2" id="KW-0732">Signal</keyword>
<dbReference type="Pfam" id="PF09935">
    <property type="entry name" value="DUF2167"/>
    <property type="match status" value="1"/>
</dbReference>
<keyword evidence="1" id="KW-0812">Transmembrane</keyword>
<feature type="signal peptide" evidence="2">
    <location>
        <begin position="1"/>
        <end position="24"/>
    </location>
</feature>
<dbReference type="RefSeq" id="WP_096459239.1">
    <property type="nucleotide sequence ID" value="NZ_AP014936.1"/>
</dbReference>
<protein>
    <submittedName>
        <fullName evidence="3">Membrane protein</fullName>
    </submittedName>
</protein>
<feature type="transmembrane region" description="Helical" evidence="1">
    <location>
        <begin position="262"/>
        <end position="290"/>
    </location>
</feature>
<dbReference type="KEGG" id="sva:SVA_0857"/>
<name>A0A1B4V1R8_9GAMM</name>
<keyword evidence="1" id="KW-1133">Transmembrane helix</keyword>
<feature type="chain" id="PRO_5008571246" evidence="2">
    <location>
        <begin position="25"/>
        <end position="304"/>
    </location>
</feature>
<keyword evidence="1" id="KW-0472">Membrane</keyword>
<sequence>MRNARSLILGVCLASLTAAGAAQAAKNEAPAKPQTEMEAAFAAANAVAQHGPGEVKLGDQAMLELPKGFVYVPPRESGKLMHAMGNRTGDDLLGLVFPASDENWFVVIRFDPAGYIKDDDAKDWDADELLASLKAGTEEANKERAARGISAVEVVGWVEKPHYDAASHQLVWSIAAKDKGQPDTADQGINYNTYALGRHGYISMNLVTDRKLIGQYKAAARTLLANLDFNDGKRYADFDASTDKVATYGLAALVGGVAAKKLGLFAALGVFLAKFWKLIAIALFAGGGVLTKVFKRRKEGDIAA</sequence>
<reference evidence="3 4" key="1">
    <citation type="submission" date="2015-08" db="EMBL/GenBank/DDBJ databases">
        <title>Complete genome sequence of Sulfurifustis variabilis.</title>
        <authorList>
            <person name="Miura A."/>
            <person name="Kojima H."/>
            <person name="Fukui M."/>
        </authorList>
    </citation>
    <scope>NUCLEOTIDE SEQUENCE [LARGE SCALE GENOMIC DNA]</scope>
    <source>
        <strain evidence="4">skN76</strain>
    </source>
</reference>
<accession>A0A1B4V1R8</accession>
<dbReference type="OrthoDB" id="196355at2"/>
<dbReference type="InterPro" id="IPR018682">
    <property type="entry name" value="DUF2167_membr"/>
</dbReference>
<keyword evidence="4" id="KW-1185">Reference proteome</keyword>
<evidence type="ECO:0000313" key="4">
    <source>
        <dbReference type="Proteomes" id="UP000218899"/>
    </source>
</evidence>
<dbReference type="EMBL" id="AP014936">
    <property type="protein sequence ID" value="BAU47436.1"/>
    <property type="molecule type" value="Genomic_DNA"/>
</dbReference>
<organism evidence="3 4">
    <name type="scientific">Sulfurifustis variabilis</name>
    <dbReference type="NCBI Taxonomy" id="1675686"/>
    <lineage>
        <taxon>Bacteria</taxon>
        <taxon>Pseudomonadati</taxon>
        <taxon>Pseudomonadota</taxon>
        <taxon>Gammaproteobacteria</taxon>
        <taxon>Acidiferrobacterales</taxon>
        <taxon>Acidiferrobacteraceae</taxon>
        <taxon>Sulfurifustis</taxon>
    </lineage>
</organism>
<evidence type="ECO:0000256" key="1">
    <source>
        <dbReference type="SAM" id="Phobius"/>
    </source>
</evidence>
<evidence type="ECO:0000313" key="3">
    <source>
        <dbReference type="EMBL" id="BAU47436.1"/>
    </source>
</evidence>
<evidence type="ECO:0000256" key="2">
    <source>
        <dbReference type="SAM" id="SignalP"/>
    </source>
</evidence>
<dbReference type="AlphaFoldDB" id="A0A1B4V1R8"/>
<dbReference type="Proteomes" id="UP000218899">
    <property type="component" value="Chromosome"/>
</dbReference>
<proteinExistence type="predicted"/>
<gene>
    <name evidence="3" type="ORF">SVA_0857</name>
</gene>